<feature type="compositionally biased region" description="Basic and acidic residues" evidence="8">
    <location>
        <begin position="504"/>
        <end position="514"/>
    </location>
</feature>
<sequence length="662" mass="71358">MSTEKPSLAARLTAQALSLLPSAYRAQPDEQQARPASVSELTSLAPSPAKKPRIEQPAEQAADFRSPRKTAALPTPSPTSDGSKGASTKLKSAVVAPVLLPTRKMPRASLSYANIPVHDEGKEFLTAGLYYTTPPPAPAPATPPPPERRRPPARQATIKPRKGEYEWRTIKDPASFPQPMYHGALLLAEERDFRLSFDVMRDGMALARPGKGVKMCKEDEEEYKAAERERLENSKKPPPYRSIQKNFYFERKPEKSEHPVVCACELPSDPNLLGCREDCMNRLMQYTCDKKTCPCGARCSNVPLGERQSVPEGKEGLKVVWTGDRGFGLKTMVPLYAGQFVMEYRGEIISRDESYKRVLTIYKGAKSYYFLDYDGHEVIDAGQRGNTSRFINHSCGPNVRVIRWKMASMEEFQMGIFAIHDIPAGTELTYDYGWQDFSAMKPNPNASPPPRELASTSAAASSSTVANTTADAAAVALEAGEDLSRQRCFCGADVCSGFLGGKKKELPKKEQEVSREEEEAPPKKKKLGRPRLVPLDSASEESAGAGGVKGKGKAKTTVKKAVEKMKEVVAGKKTANKIGAGAGKPASAKVKPASKGKAVKPTSSAKAATGAKGPATPAQKKGKVALVVQKEALLSSGVGKKGAKVEVARASPKKVAVGGGAQ</sequence>
<evidence type="ECO:0008006" key="14">
    <source>
        <dbReference type="Google" id="ProtNLM"/>
    </source>
</evidence>
<dbReference type="STRING" id="106004.A0A1Y2G3S9"/>
<feature type="compositionally biased region" description="Low complexity" evidence="8">
    <location>
        <begin position="599"/>
        <end position="618"/>
    </location>
</feature>
<organism evidence="12 13">
    <name type="scientific">Leucosporidium creatinivorum</name>
    <dbReference type="NCBI Taxonomy" id="106004"/>
    <lineage>
        <taxon>Eukaryota</taxon>
        <taxon>Fungi</taxon>
        <taxon>Dikarya</taxon>
        <taxon>Basidiomycota</taxon>
        <taxon>Pucciniomycotina</taxon>
        <taxon>Microbotryomycetes</taxon>
        <taxon>Leucosporidiales</taxon>
        <taxon>Leucosporidium</taxon>
    </lineage>
</organism>
<evidence type="ECO:0000259" key="11">
    <source>
        <dbReference type="PROSITE" id="PS51215"/>
    </source>
</evidence>
<evidence type="ECO:0000256" key="2">
    <source>
        <dbReference type="ARBA" id="ARBA00004286"/>
    </source>
</evidence>
<dbReference type="GO" id="GO:0042054">
    <property type="term" value="F:histone methyltransferase activity"/>
    <property type="evidence" value="ECO:0007669"/>
    <property type="project" value="InterPro"/>
</dbReference>
<accession>A0A1Y2G3S9</accession>
<feature type="compositionally biased region" description="Low complexity" evidence="8">
    <location>
        <begin position="454"/>
        <end position="464"/>
    </location>
</feature>
<dbReference type="GO" id="GO:0005634">
    <property type="term" value="C:nucleus"/>
    <property type="evidence" value="ECO:0007669"/>
    <property type="project" value="UniProtKB-SubCell"/>
</dbReference>
<dbReference type="SMART" id="SM00570">
    <property type="entry name" value="AWS"/>
    <property type="match status" value="1"/>
</dbReference>
<reference evidence="12 13" key="1">
    <citation type="submission" date="2016-07" db="EMBL/GenBank/DDBJ databases">
        <title>Pervasive Adenine N6-methylation of Active Genes in Fungi.</title>
        <authorList>
            <consortium name="DOE Joint Genome Institute"/>
            <person name="Mondo S.J."/>
            <person name="Dannebaum R.O."/>
            <person name="Kuo R.C."/>
            <person name="Labutti K."/>
            <person name="Haridas S."/>
            <person name="Kuo A."/>
            <person name="Salamov A."/>
            <person name="Ahrendt S.R."/>
            <person name="Lipzen A."/>
            <person name="Sullivan W."/>
            <person name="Andreopoulos W.B."/>
            <person name="Clum A."/>
            <person name="Lindquist E."/>
            <person name="Daum C."/>
            <person name="Ramamoorthy G.K."/>
            <person name="Gryganskyi A."/>
            <person name="Culley D."/>
            <person name="Magnuson J.K."/>
            <person name="James T.Y."/>
            <person name="O'Malley M.A."/>
            <person name="Stajich J.E."/>
            <person name="Spatafora J.W."/>
            <person name="Visel A."/>
            <person name="Grigoriev I.V."/>
        </authorList>
    </citation>
    <scope>NUCLEOTIDE SEQUENCE [LARGE SCALE GENOMIC DNA]</scope>
    <source>
        <strain evidence="12 13">62-1032</strain>
    </source>
</reference>
<dbReference type="Pfam" id="PF00856">
    <property type="entry name" value="SET"/>
    <property type="match status" value="1"/>
</dbReference>
<comment type="subcellular location">
    <subcellularLocation>
        <location evidence="2">Chromosome</location>
    </subcellularLocation>
    <subcellularLocation>
        <location evidence="1">Nucleus</location>
    </subcellularLocation>
</comment>
<dbReference type="InterPro" id="IPR050777">
    <property type="entry name" value="SET2_Histone-Lys_MeTrsfase"/>
</dbReference>
<protein>
    <recommendedName>
        <fullName evidence="14">SET domain-containing protein</fullName>
    </recommendedName>
</protein>
<keyword evidence="7" id="KW-0539">Nucleus</keyword>
<dbReference type="AlphaFoldDB" id="A0A1Y2G3S9"/>
<keyword evidence="3" id="KW-0158">Chromosome</keyword>
<dbReference type="Pfam" id="PF17907">
    <property type="entry name" value="AWS"/>
    <property type="match status" value="1"/>
</dbReference>
<evidence type="ECO:0000259" key="10">
    <source>
        <dbReference type="PROSITE" id="PS50868"/>
    </source>
</evidence>
<feature type="region of interest" description="Disordered" evidence="8">
    <location>
        <begin position="639"/>
        <end position="662"/>
    </location>
</feature>
<evidence type="ECO:0000313" key="12">
    <source>
        <dbReference type="EMBL" id="ORY89700.1"/>
    </source>
</evidence>
<evidence type="ECO:0000256" key="8">
    <source>
        <dbReference type="SAM" id="MobiDB-lite"/>
    </source>
</evidence>
<dbReference type="InParanoid" id="A0A1Y2G3S9"/>
<evidence type="ECO:0000256" key="4">
    <source>
        <dbReference type="ARBA" id="ARBA00022603"/>
    </source>
</evidence>
<dbReference type="Gene3D" id="2.170.270.10">
    <property type="entry name" value="SET domain"/>
    <property type="match status" value="1"/>
</dbReference>
<keyword evidence="4" id="KW-0489">Methyltransferase</keyword>
<feature type="region of interest" description="Disordered" evidence="8">
    <location>
        <begin position="504"/>
        <end position="557"/>
    </location>
</feature>
<dbReference type="Proteomes" id="UP000193467">
    <property type="component" value="Unassembled WGS sequence"/>
</dbReference>
<keyword evidence="5" id="KW-0808">Transferase</keyword>
<evidence type="ECO:0000256" key="3">
    <source>
        <dbReference type="ARBA" id="ARBA00022454"/>
    </source>
</evidence>
<feature type="domain" description="Post-SET" evidence="10">
    <location>
        <begin position="484"/>
        <end position="500"/>
    </location>
</feature>
<dbReference type="OrthoDB" id="308383at2759"/>
<dbReference type="GO" id="GO:0032259">
    <property type="term" value="P:methylation"/>
    <property type="evidence" value="ECO:0007669"/>
    <property type="project" value="UniProtKB-KW"/>
</dbReference>
<feature type="region of interest" description="Disordered" evidence="8">
    <location>
        <begin position="441"/>
        <end position="464"/>
    </location>
</feature>
<dbReference type="GO" id="GO:0005694">
    <property type="term" value="C:chromosome"/>
    <property type="evidence" value="ECO:0007669"/>
    <property type="project" value="UniProtKB-SubCell"/>
</dbReference>
<dbReference type="InterPro" id="IPR001214">
    <property type="entry name" value="SET_dom"/>
</dbReference>
<evidence type="ECO:0000256" key="7">
    <source>
        <dbReference type="ARBA" id="ARBA00023242"/>
    </source>
</evidence>
<feature type="region of interest" description="Disordered" evidence="8">
    <location>
        <begin position="25"/>
        <end position="94"/>
    </location>
</feature>
<feature type="compositionally biased region" description="Pro residues" evidence="8">
    <location>
        <begin position="133"/>
        <end position="145"/>
    </location>
</feature>
<feature type="region of interest" description="Disordered" evidence="8">
    <location>
        <begin position="133"/>
        <end position="161"/>
    </location>
</feature>
<dbReference type="SUPFAM" id="SSF82199">
    <property type="entry name" value="SET domain"/>
    <property type="match status" value="1"/>
</dbReference>
<gene>
    <name evidence="12" type="ORF">BCR35DRAFT_287700</name>
</gene>
<name>A0A1Y2G3S9_9BASI</name>
<comment type="caution">
    <text evidence="12">The sequence shown here is derived from an EMBL/GenBank/DDBJ whole genome shotgun (WGS) entry which is preliminary data.</text>
</comment>
<proteinExistence type="predicted"/>
<dbReference type="InterPro" id="IPR046341">
    <property type="entry name" value="SET_dom_sf"/>
</dbReference>
<feature type="region of interest" description="Disordered" evidence="8">
    <location>
        <begin position="577"/>
        <end position="622"/>
    </location>
</feature>
<evidence type="ECO:0000259" key="9">
    <source>
        <dbReference type="PROSITE" id="PS50280"/>
    </source>
</evidence>
<dbReference type="InterPro" id="IPR003616">
    <property type="entry name" value="Post-SET_dom"/>
</dbReference>
<feature type="compositionally biased region" description="Polar residues" evidence="8">
    <location>
        <begin position="78"/>
        <end position="90"/>
    </location>
</feature>
<evidence type="ECO:0000256" key="1">
    <source>
        <dbReference type="ARBA" id="ARBA00004123"/>
    </source>
</evidence>
<dbReference type="PROSITE" id="PS50280">
    <property type="entry name" value="SET"/>
    <property type="match status" value="1"/>
</dbReference>
<dbReference type="EMBL" id="MCGR01000005">
    <property type="protein sequence ID" value="ORY89700.1"/>
    <property type="molecule type" value="Genomic_DNA"/>
</dbReference>
<dbReference type="SMART" id="SM00317">
    <property type="entry name" value="SET"/>
    <property type="match status" value="1"/>
</dbReference>
<evidence type="ECO:0000313" key="13">
    <source>
        <dbReference type="Proteomes" id="UP000193467"/>
    </source>
</evidence>
<dbReference type="PROSITE" id="PS50868">
    <property type="entry name" value="POST_SET"/>
    <property type="match status" value="1"/>
</dbReference>
<dbReference type="PROSITE" id="PS51215">
    <property type="entry name" value="AWS"/>
    <property type="match status" value="1"/>
</dbReference>
<evidence type="ECO:0000256" key="6">
    <source>
        <dbReference type="ARBA" id="ARBA00022691"/>
    </source>
</evidence>
<dbReference type="PANTHER" id="PTHR22884">
    <property type="entry name" value="SET DOMAIN PROTEINS"/>
    <property type="match status" value="1"/>
</dbReference>
<dbReference type="InterPro" id="IPR006560">
    <property type="entry name" value="AWS_dom"/>
</dbReference>
<feature type="domain" description="AWS" evidence="11">
    <location>
        <begin position="257"/>
        <end position="308"/>
    </location>
</feature>
<keyword evidence="13" id="KW-1185">Reference proteome</keyword>
<evidence type="ECO:0000256" key="5">
    <source>
        <dbReference type="ARBA" id="ARBA00022679"/>
    </source>
</evidence>
<feature type="domain" description="SET" evidence="9">
    <location>
        <begin position="315"/>
        <end position="433"/>
    </location>
</feature>
<keyword evidence="6" id="KW-0949">S-adenosyl-L-methionine</keyword>